<sequence>MTSILRPLSYRYAWLYDTVTAISSVPVGGPQRLRQILIEPLTLPRSAQVLDLCCGGGVTTAALCQRFDNVVGLDAAATAIARAQALTPQASYVVAQAEAMPFAANRFDLIQISVALHEMTPEQRQQILQEAWRVLKPAGTLAILDLHRPHNPLFWPAIVLFIELFETETAWQLVQSDLIAQLQAIGFGPIEEKLYSGGSLQALWARKPGDR</sequence>
<dbReference type="Pfam" id="PF13649">
    <property type="entry name" value="Methyltransf_25"/>
    <property type="match status" value="1"/>
</dbReference>
<proteinExistence type="predicted"/>
<dbReference type="GO" id="GO:0032259">
    <property type="term" value="P:methylation"/>
    <property type="evidence" value="ECO:0007669"/>
    <property type="project" value="UniProtKB-KW"/>
</dbReference>
<keyword evidence="2" id="KW-0489">Methyltransferase</keyword>
<dbReference type="InterPro" id="IPR041698">
    <property type="entry name" value="Methyltransf_25"/>
</dbReference>
<reference evidence="2 3" key="1">
    <citation type="journal article" date="2007" name="Photosyn. Res.">
        <title>Complete nucleotide sequence of the freshwater unicellular cyanobacterium Synechococcus elongatus PCC 6301 chromosome: gene content and organization.</title>
        <authorList>
            <person name="Sugita C."/>
            <person name="Ogata K."/>
            <person name="Shikata M."/>
            <person name="Jikuya H."/>
            <person name="Takano J."/>
            <person name="Furumichi M."/>
            <person name="Kanehisa M."/>
            <person name="Omata T."/>
            <person name="Sugiura M."/>
            <person name="Sugita M."/>
        </authorList>
    </citation>
    <scope>NUCLEOTIDE SEQUENCE [LARGE SCALE GENOMIC DNA]</scope>
    <source>
        <strain evidence="3">ATCC 27144 / PCC 6301 / SAUG 1402/1</strain>
    </source>
</reference>
<dbReference type="CDD" id="cd02440">
    <property type="entry name" value="AdoMet_MTases"/>
    <property type="match status" value="1"/>
</dbReference>
<keyword evidence="2" id="KW-0808">Transferase</keyword>
<dbReference type="GeneID" id="72428947"/>
<gene>
    <name evidence="2" type="primary">rapQ</name>
    <name evidence="2" type="ordered locus">syc1370_d</name>
</gene>
<feature type="domain" description="Methyltransferase" evidence="1">
    <location>
        <begin position="49"/>
        <end position="139"/>
    </location>
</feature>
<dbReference type="Proteomes" id="UP000001175">
    <property type="component" value="Chromosome"/>
</dbReference>
<evidence type="ECO:0000313" key="2">
    <source>
        <dbReference type="EMBL" id="BAD79560.1"/>
    </source>
</evidence>
<dbReference type="KEGG" id="syc:syc1370_d"/>
<evidence type="ECO:0000313" key="3">
    <source>
        <dbReference type="Proteomes" id="UP000001175"/>
    </source>
</evidence>
<dbReference type="InterPro" id="IPR050508">
    <property type="entry name" value="Methyltransf_Superfamily"/>
</dbReference>
<dbReference type="eggNOG" id="COG2226">
    <property type="taxonomic scope" value="Bacteria"/>
</dbReference>
<dbReference type="SUPFAM" id="SSF53335">
    <property type="entry name" value="S-adenosyl-L-methionine-dependent methyltransferases"/>
    <property type="match status" value="1"/>
</dbReference>
<dbReference type="AlphaFoldDB" id="A0A0H3K5X1"/>
<organism evidence="2 3">
    <name type="scientific">Synechococcus sp. (strain ATCC 27144 / PCC 6301 / SAUG 1402/1)</name>
    <name type="common">Anacystis nidulans</name>
    <dbReference type="NCBI Taxonomy" id="269084"/>
    <lineage>
        <taxon>Bacteria</taxon>
        <taxon>Bacillati</taxon>
        <taxon>Cyanobacteriota</taxon>
        <taxon>Cyanophyceae</taxon>
        <taxon>Synechococcales</taxon>
        <taxon>Synechococcaceae</taxon>
        <taxon>Synechococcus</taxon>
    </lineage>
</organism>
<dbReference type="PANTHER" id="PTHR42912">
    <property type="entry name" value="METHYLTRANSFERASE"/>
    <property type="match status" value="1"/>
</dbReference>
<name>A0A0H3K5X1_SYNP6</name>
<protein>
    <submittedName>
        <fullName evidence="2">Probable methyltransferase</fullName>
    </submittedName>
</protein>
<dbReference type="EMBL" id="AP008231">
    <property type="protein sequence ID" value="BAD79560.1"/>
    <property type="molecule type" value="Genomic_DNA"/>
</dbReference>
<dbReference type="GO" id="GO:0008168">
    <property type="term" value="F:methyltransferase activity"/>
    <property type="evidence" value="ECO:0007669"/>
    <property type="project" value="UniProtKB-KW"/>
</dbReference>
<dbReference type="Gene3D" id="3.40.50.150">
    <property type="entry name" value="Vaccinia Virus protein VP39"/>
    <property type="match status" value="1"/>
</dbReference>
<dbReference type="InterPro" id="IPR029063">
    <property type="entry name" value="SAM-dependent_MTases_sf"/>
</dbReference>
<dbReference type="RefSeq" id="WP_011243682.1">
    <property type="nucleotide sequence ID" value="NC_006576.1"/>
</dbReference>
<accession>A0A0H3K5X1</accession>
<evidence type="ECO:0000259" key="1">
    <source>
        <dbReference type="Pfam" id="PF13649"/>
    </source>
</evidence>